<feature type="transmembrane region" description="Helical" evidence="7">
    <location>
        <begin position="93"/>
        <end position="118"/>
    </location>
</feature>
<evidence type="ECO:0000256" key="1">
    <source>
        <dbReference type="ARBA" id="ARBA00004141"/>
    </source>
</evidence>
<dbReference type="PANTHER" id="PTHR11819">
    <property type="entry name" value="SOLUTE CARRIER FAMILY 5"/>
    <property type="match status" value="1"/>
</dbReference>
<name>A0AAD8AED1_DIPPU</name>
<keyword evidence="3 7" id="KW-0812">Transmembrane</keyword>
<evidence type="ECO:0000256" key="4">
    <source>
        <dbReference type="ARBA" id="ARBA00022989"/>
    </source>
</evidence>
<evidence type="ECO:0000313" key="9">
    <source>
        <dbReference type="Proteomes" id="UP001233999"/>
    </source>
</evidence>
<comment type="subcellular location">
    <subcellularLocation>
        <location evidence="1">Membrane</location>
        <topology evidence="1">Multi-pass membrane protein</topology>
    </subcellularLocation>
</comment>
<keyword evidence="4 7" id="KW-1133">Transmembrane helix</keyword>
<organism evidence="8 9">
    <name type="scientific">Diploptera punctata</name>
    <name type="common">Pacific beetle cockroach</name>
    <dbReference type="NCBI Taxonomy" id="6984"/>
    <lineage>
        <taxon>Eukaryota</taxon>
        <taxon>Metazoa</taxon>
        <taxon>Ecdysozoa</taxon>
        <taxon>Arthropoda</taxon>
        <taxon>Hexapoda</taxon>
        <taxon>Insecta</taxon>
        <taxon>Pterygota</taxon>
        <taxon>Neoptera</taxon>
        <taxon>Polyneoptera</taxon>
        <taxon>Dictyoptera</taxon>
        <taxon>Blattodea</taxon>
        <taxon>Blaberoidea</taxon>
        <taxon>Blaberidae</taxon>
        <taxon>Diplopterinae</taxon>
        <taxon>Diploptera</taxon>
    </lineage>
</organism>
<dbReference type="Pfam" id="PF00474">
    <property type="entry name" value="SSF"/>
    <property type="match status" value="1"/>
</dbReference>
<evidence type="ECO:0000256" key="7">
    <source>
        <dbReference type="SAM" id="Phobius"/>
    </source>
</evidence>
<comment type="caution">
    <text evidence="8">The sequence shown here is derived from an EMBL/GenBank/DDBJ whole genome shotgun (WGS) entry which is preliminary data.</text>
</comment>
<accession>A0AAD8AED1</accession>
<dbReference type="PROSITE" id="PS50283">
    <property type="entry name" value="NA_SOLUT_SYMP_3"/>
    <property type="match status" value="1"/>
</dbReference>
<dbReference type="InterPro" id="IPR038377">
    <property type="entry name" value="Na/Glc_symporter_sf"/>
</dbReference>
<gene>
    <name evidence="8" type="ORF">L9F63_026915</name>
</gene>
<evidence type="ECO:0000256" key="2">
    <source>
        <dbReference type="ARBA" id="ARBA00006434"/>
    </source>
</evidence>
<dbReference type="Proteomes" id="UP001233999">
    <property type="component" value="Unassembled WGS sequence"/>
</dbReference>
<protein>
    <submittedName>
        <fullName evidence="8">Uncharacterized protein</fullName>
    </submittedName>
</protein>
<evidence type="ECO:0000256" key="6">
    <source>
        <dbReference type="RuleBase" id="RU362091"/>
    </source>
</evidence>
<comment type="similarity">
    <text evidence="2 6">Belongs to the sodium:solute symporter (SSF) (TC 2.A.21) family.</text>
</comment>
<evidence type="ECO:0000256" key="5">
    <source>
        <dbReference type="ARBA" id="ARBA00023136"/>
    </source>
</evidence>
<dbReference type="GO" id="GO:0005412">
    <property type="term" value="F:D-glucose:sodium symporter activity"/>
    <property type="evidence" value="ECO:0007669"/>
    <property type="project" value="TreeGrafter"/>
</dbReference>
<sequence length="156" mass="17114">MDGAGNVNVLEVYDYVAVAVYYILVLTVSVYSACRPNRNTLSGYFLAGRYMSWLPVGASLFASNIGSEHFIGLAGSGAAAGIAVGAFELNALILLQVLGWIFLPVFIASGVKLIQIYLKEHLEGNRGRVCLLCWTGYYFIFKSSISKCIWCFLEYV</sequence>
<dbReference type="AlphaFoldDB" id="A0AAD8AED1"/>
<dbReference type="GO" id="GO:0005886">
    <property type="term" value="C:plasma membrane"/>
    <property type="evidence" value="ECO:0007669"/>
    <property type="project" value="TreeGrafter"/>
</dbReference>
<feature type="transmembrane region" description="Helical" evidence="7">
    <location>
        <begin position="12"/>
        <end position="31"/>
    </location>
</feature>
<dbReference type="InterPro" id="IPR001734">
    <property type="entry name" value="Na/solute_symporter"/>
</dbReference>
<reference evidence="8" key="1">
    <citation type="journal article" date="2023" name="IScience">
        <title>Live-bearing cockroach genome reveals convergent evolutionary mechanisms linked to viviparity in insects and beyond.</title>
        <authorList>
            <person name="Fouks B."/>
            <person name="Harrison M.C."/>
            <person name="Mikhailova A.A."/>
            <person name="Marchal E."/>
            <person name="English S."/>
            <person name="Carruthers M."/>
            <person name="Jennings E.C."/>
            <person name="Chiamaka E.L."/>
            <person name="Frigard R.A."/>
            <person name="Pippel M."/>
            <person name="Attardo G.M."/>
            <person name="Benoit J.B."/>
            <person name="Bornberg-Bauer E."/>
            <person name="Tobe S.S."/>
        </authorList>
    </citation>
    <scope>NUCLEOTIDE SEQUENCE</scope>
    <source>
        <strain evidence="8">Stay&amp;Tobe</strain>
    </source>
</reference>
<feature type="non-terminal residue" evidence="8">
    <location>
        <position position="156"/>
    </location>
</feature>
<proteinExistence type="inferred from homology"/>
<keyword evidence="5 7" id="KW-0472">Membrane</keyword>
<feature type="transmembrane region" description="Helical" evidence="7">
    <location>
        <begin position="70"/>
        <end position="87"/>
    </location>
</feature>
<evidence type="ECO:0000256" key="3">
    <source>
        <dbReference type="ARBA" id="ARBA00022692"/>
    </source>
</evidence>
<dbReference type="Gene3D" id="1.20.1730.10">
    <property type="entry name" value="Sodium/glucose cotransporter"/>
    <property type="match status" value="1"/>
</dbReference>
<reference evidence="8" key="2">
    <citation type="submission" date="2023-05" db="EMBL/GenBank/DDBJ databases">
        <authorList>
            <person name="Fouks B."/>
        </authorList>
    </citation>
    <scope>NUCLEOTIDE SEQUENCE</scope>
    <source>
        <strain evidence="8">Stay&amp;Tobe</strain>
        <tissue evidence="8">Testes</tissue>
    </source>
</reference>
<keyword evidence="9" id="KW-1185">Reference proteome</keyword>
<feature type="transmembrane region" description="Helical" evidence="7">
    <location>
        <begin position="43"/>
        <end position="63"/>
    </location>
</feature>
<evidence type="ECO:0000313" key="8">
    <source>
        <dbReference type="EMBL" id="KAJ9597195.1"/>
    </source>
</evidence>
<dbReference type="EMBL" id="JASPKZ010001631">
    <property type="protein sequence ID" value="KAJ9597195.1"/>
    <property type="molecule type" value="Genomic_DNA"/>
</dbReference>
<dbReference type="PANTHER" id="PTHR11819:SF150">
    <property type="entry name" value="SODIUM_MYO-INOSITOL COTRANSPORTER"/>
    <property type="match status" value="1"/>
</dbReference>